<dbReference type="GO" id="GO:0042148">
    <property type="term" value="P:DNA strand invasion"/>
    <property type="evidence" value="ECO:0007669"/>
    <property type="project" value="TreeGrafter"/>
</dbReference>
<keyword evidence="4" id="KW-1185">Reference proteome</keyword>
<evidence type="ECO:0000256" key="1">
    <source>
        <dbReference type="SAM" id="Phobius"/>
    </source>
</evidence>
<accession>A0AA39N6S8</accession>
<dbReference type="GO" id="GO:0003690">
    <property type="term" value="F:double-stranded DNA binding"/>
    <property type="evidence" value="ECO:0007669"/>
    <property type="project" value="TreeGrafter"/>
</dbReference>
<dbReference type="RefSeq" id="XP_060331680.1">
    <property type="nucleotide sequence ID" value="XM_060479132.1"/>
</dbReference>
<dbReference type="PANTHER" id="PTHR22942:SF66">
    <property type="entry name" value="RE19845P"/>
    <property type="match status" value="1"/>
</dbReference>
<dbReference type="Pfam" id="PF08423">
    <property type="entry name" value="Rad51"/>
    <property type="match status" value="1"/>
</dbReference>
<sequence length="142" mass="15306">MKAKEKITTGDEHLDRALGGGIRTGMLWEVCSVLILFLAAAGKTQLALQLSLLVQIPPRLGGLLGSTCYLTTSSVLPTVRLLDILDAHPLLSPSLCGLHDVHTMSCPTIPVLIHVLSSTLPQFVDSRLTGQTCETLGHRRSW</sequence>
<dbReference type="SUPFAM" id="SSF52540">
    <property type="entry name" value="P-loop containing nucleoside triphosphate hydrolases"/>
    <property type="match status" value="1"/>
</dbReference>
<dbReference type="GO" id="GO:0003697">
    <property type="term" value="F:single-stranded DNA binding"/>
    <property type="evidence" value="ECO:0007669"/>
    <property type="project" value="TreeGrafter"/>
</dbReference>
<gene>
    <name evidence="3" type="ORF">EV420DRAFT_1674295</name>
</gene>
<dbReference type="EMBL" id="JAUEPS010000014">
    <property type="protein sequence ID" value="KAK0459483.1"/>
    <property type="molecule type" value="Genomic_DNA"/>
</dbReference>
<feature type="domain" description="Rad51-like C-terminal" evidence="2">
    <location>
        <begin position="6"/>
        <end position="88"/>
    </location>
</feature>
<evidence type="ECO:0000313" key="3">
    <source>
        <dbReference type="EMBL" id="KAK0459483.1"/>
    </source>
</evidence>
<dbReference type="GO" id="GO:0000150">
    <property type="term" value="F:DNA strand exchange activity"/>
    <property type="evidence" value="ECO:0007669"/>
    <property type="project" value="TreeGrafter"/>
</dbReference>
<dbReference type="InterPro" id="IPR027417">
    <property type="entry name" value="P-loop_NTPase"/>
</dbReference>
<comment type="caution">
    <text evidence="3">The sequence shown here is derived from an EMBL/GenBank/DDBJ whole genome shotgun (WGS) entry which is preliminary data.</text>
</comment>
<dbReference type="PANTHER" id="PTHR22942">
    <property type="entry name" value="RECA/RAD51/RADA DNA STRAND-PAIRING FAMILY MEMBER"/>
    <property type="match status" value="1"/>
</dbReference>
<protein>
    <recommendedName>
        <fullName evidence="2">Rad51-like C-terminal domain-containing protein</fullName>
    </recommendedName>
</protein>
<feature type="transmembrane region" description="Helical" evidence="1">
    <location>
        <begin position="20"/>
        <end position="41"/>
    </location>
</feature>
<name>A0AA39N6S8_ARMTA</name>
<evidence type="ECO:0000313" key="4">
    <source>
        <dbReference type="Proteomes" id="UP001175211"/>
    </source>
</evidence>
<dbReference type="Proteomes" id="UP001175211">
    <property type="component" value="Unassembled WGS sequence"/>
</dbReference>
<reference evidence="3" key="1">
    <citation type="submission" date="2023-06" db="EMBL/GenBank/DDBJ databases">
        <authorList>
            <consortium name="Lawrence Berkeley National Laboratory"/>
            <person name="Ahrendt S."/>
            <person name="Sahu N."/>
            <person name="Indic B."/>
            <person name="Wong-Bajracharya J."/>
            <person name="Merenyi Z."/>
            <person name="Ke H.-M."/>
            <person name="Monk M."/>
            <person name="Kocsube S."/>
            <person name="Drula E."/>
            <person name="Lipzen A."/>
            <person name="Balint B."/>
            <person name="Henrissat B."/>
            <person name="Andreopoulos B."/>
            <person name="Martin F.M."/>
            <person name="Harder C.B."/>
            <person name="Rigling D."/>
            <person name="Ford K.L."/>
            <person name="Foster G.D."/>
            <person name="Pangilinan J."/>
            <person name="Papanicolaou A."/>
            <person name="Barry K."/>
            <person name="LaButti K."/>
            <person name="Viragh M."/>
            <person name="Koriabine M."/>
            <person name="Yan M."/>
            <person name="Riley R."/>
            <person name="Champramary S."/>
            <person name="Plett K.L."/>
            <person name="Tsai I.J."/>
            <person name="Slot J."/>
            <person name="Sipos G."/>
            <person name="Plett J."/>
            <person name="Nagy L.G."/>
            <person name="Grigoriev I.V."/>
        </authorList>
    </citation>
    <scope>NUCLEOTIDE SEQUENCE</scope>
    <source>
        <strain evidence="3">CCBAS 213</strain>
    </source>
</reference>
<proteinExistence type="predicted"/>
<dbReference type="GO" id="GO:0000730">
    <property type="term" value="P:DNA recombinase assembly"/>
    <property type="evidence" value="ECO:0007669"/>
    <property type="project" value="TreeGrafter"/>
</dbReference>
<keyword evidence="1" id="KW-0472">Membrane</keyword>
<keyword evidence="1" id="KW-0812">Transmembrane</keyword>
<organism evidence="3 4">
    <name type="scientific">Armillaria tabescens</name>
    <name type="common">Ringless honey mushroom</name>
    <name type="synonym">Agaricus tabescens</name>
    <dbReference type="NCBI Taxonomy" id="1929756"/>
    <lineage>
        <taxon>Eukaryota</taxon>
        <taxon>Fungi</taxon>
        <taxon>Dikarya</taxon>
        <taxon>Basidiomycota</taxon>
        <taxon>Agaricomycotina</taxon>
        <taxon>Agaricomycetes</taxon>
        <taxon>Agaricomycetidae</taxon>
        <taxon>Agaricales</taxon>
        <taxon>Marasmiineae</taxon>
        <taxon>Physalacriaceae</taxon>
        <taxon>Desarmillaria</taxon>
    </lineage>
</organism>
<dbReference type="GO" id="GO:0008094">
    <property type="term" value="F:ATP-dependent activity, acting on DNA"/>
    <property type="evidence" value="ECO:0007669"/>
    <property type="project" value="TreeGrafter"/>
</dbReference>
<dbReference type="InterPro" id="IPR013632">
    <property type="entry name" value="Rad51_C"/>
</dbReference>
<dbReference type="AlphaFoldDB" id="A0AA39N6S8"/>
<dbReference type="GeneID" id="85362680"/>
<dbReference type="GO" id="GO:0006312">
    <property type="term" value="P:mitotic recombination"/>
    <property type="evidence" value="ECO:0007669"/>
    <property type="project" value="TreeGrafter"/>
</dbReference>
<evidence type="ECO:0000259" key="2">
    <source>
        <dbReference type="Pfam" id="PF08423"/>
    </source>
</evidence>
<dbReference type="Gene3D" id="3.40.50.300">
    <property type="entry name" value="P-loop containing nucleotide triphosphate hydrolases"/>
    <property type="match status" value="1"/>
</dbReference>
<keyword evidence="1" id="KW-1133">Transmembrane helix</keyword>